<evidence type="ECO:0000313" key="1">
    <source>
        <dbReference type="EMBL" id="KAF8671993.1"/>
    </source>
</evidence>
<keyword evidence="2" id="KW-1185">Reference proteome</keyword>
<protein>
    <submittedName>
        <fullName evidence="1">Uncharacterized protein</fullName>
    </submittedName>
</protein>
<name>A0A835EBQ7_9POAL</name>
<evidence type="ECO:0000313" key="2">
    <source>
        <dbReference type="Proteomes" id="UP000636709"/>
    </source>
</evidence>
<organism evidence="1 2">
    <name type="scientific">Digitaria exilis</name>
    <dbReference type="NCBI Taxonomy" id="1010633"/>
    <lineage>
        <taxon>Eukaryota</taxon>
        <taxon>Viridiplantae</taxon>
        <taxon>Streptophyta</taxon>
        <taxon>Embryophyta</taxon>
        <taxon>Tracheophyta</taxon>
        <taxon>Spermatophyta</taxon>
        <taxon>Magnoliopsida</taxon>
        <taxon>Liliopsida</taxon>
        <taxon>Poales</taxon>
        <taxon>Poaceae</taxon>
        <taxon>PACMAD clade</taxon>
        <taxon>Panicoideae</taxon>
        <taxon>Panicodae</taxon>
        <taxon>Paniceae</taxon>
        <taxon>Anthephorinae</taxon>
        <taxon>Digitaria</taxon>
    </lineage>
</organism>
<sequence>MGANCHLDWCQTPWQIGNNLSLPPQVHLDVILLTMWQIWKARNRLVFYQQSSTVADILRGVISDLDSWSCRYKTKKTLLHA</sequence>
<comment type="caution">
    <text evidence="1">The sequence shown here is derived from an EMBL/GenBank/DDBJ whole genome shotgun (WGS) entry which is preliminary data.</text>
</comment>
<accession>A0A835EBQ7</accession>
<reference evidence="1" key="1">
    <citation type="submission" date="2020-07" db="EMBL/GenBank/DDBJ databases">
        <title>Genome sequence and genetic diversity analysis of an under-domesticated orphan crop, white fonio (Digitaria exilis).</title>
        <authorList>
            <person name="Bennetzen J.L."/>
            <person name="Chen S."/>
            <person name="Ma X."/>
            <person name="Wang X."/>
            <person name="Yssel A.E.J."/>
            <person name="Chaluvadi S.R."/>
            <person name="Johnson M."/>
            <person name="Gangashetty P."/>
            <person name="Hamidou F."/>
            <person name="Sanogo M.D."/>
            <person name="Zwaenepoel A."/>
            <person name="Wallace J."/>
            <person name="Van De Peer Y."/>
            <person name="Van Deynze A."/>
        </authorList>
    </citation>
    <scope>NUCLEOTIDE SEQUENCE</scope>
    <source>
        <tissue evidence="1">Leaves</tissue>
    </source>
</reference>
<dbReference type="AlphaFoldDB" id="A0A835EBQ7"/>
<dbReference type="Proteomes" id="UP000636709">
    <property type="component" value="Unassembled WGS sequence"/>
</dbReference>
<dbReference type="EMBL" id="JACEFO010002229">
    <property type="protein sequence ID" value="KAF8671993.1"/>
    <property type="molecule type" value="Genomic_DNA"/>
</dbReference>
<dbReference type="OrthoDB" id="691688at2759"/>
<gene>
    <name evidence="1" type="ORF">HU200_049813</name>
</gene>
<proteinExistence type="predicted"/>